<keyword evidence="2" id="KW-0813">Transport</keyword>
<protein>
    <submittedName>
        <fullName evidence="7">Pantothenate transporter</fullName>
    </submittedName>
</protein>
<organism evidence="7">
    <name type="scientific">Penicillium chrysogenum</name>
    <name type="common">Penicillium notatum</name>
    <dbReference type="NCBI Taxonomy" id="5076"/>
    <lineage>
        <taxon>Eukaryota</taxon>
        <taxon>Fungi</taxon>
        <taxon>Dikarya</taxon>
        <taxon>Ascomycota</taxon>
        <taxon>Pezizomycotina</taxon>
        <taxon>Eurotiomycetes</taxon>
        <taxon>Eurotiomycetidae</taxon>
        <taxon>Eurotiales</taxon>
        <taxon>Aspergillaceae</taxon>
        <taxon>Penicillium</taxon>
        <taxon>Penicillium chrysogenum species complex</taxon>
    </lineage>
</organism>
<evidence type="ECO:0000313" key="7">
    <source>
        <dbReference type="EMBL" id="KZN84413.1"/>
    </source>
</evidence>
<dbReference type="GO" id="GO:0005886">
    <property type="term" value="C:plasma membrane"/>
    <property type="evidence" value="ECO:0007669"/>
    <property type="project" value="TreeGrafter"/>
</dbReference>
<dbReference type="PANTHER" id="PTHR43791">
    <property type="entry name" value="PERMEASE-RELATED"/>
    <property type="match status" value="1"/>
</dbReference>
<keyword evidence="3 6" id="KW-0812">Transmembrane</keyword>
<gene>
    <name evidence="7" type="ORF">EN45_085510</name>
</gene>
<comment type="subcellular location">
    <subcellularLocation>
        <location evidence="1">Membrane</location>
        <topology evidence="1">Multi-pass membrane protein</topology>
    </subcellularLocation>
</comment>
<name>A0A162BZR8_PENCH</name>
<evidence type="ECO:0000256" key="3">
    <source>
        <dbReference type="ARBA" id="ARBA00022692"/>
    </source>
</evidence>
<dbReference type="GO" id="GO:0098717">
    <property type="term" value="P:pantothenate import across plasma membrane"/>
    <property type="evidence" value="ECO:0007669"/>
    <property type="project" value="TreeGrafter"/>
</dbReference>
<dbReference type="AlphaFoldDB" id="A0A162BZR8"/>
<evidence type="ECO:0000256" key="2">
    <source>
        <dbReference type="ARBA" id="ARBA00022448"/>
    </source>
</evidence>
<accession>A0A162BZR8</accession>
<evidence type="ECO:0000256" key="6">
    <source>
        <dbReference type="SAM" id="Phobius"/>
    </source>
</evidence>
<dbReference type="Gene3D" id="1.20.1250.20">
    <property type="entry name" value="MFS general substrate transporter like domains"/>
    <property type="match status" value="1"/>
</dbReference>
<dbReference type="EMBL" id="CM002800">
    <property type="protein sequence ID" value="KZN84413.1"/>
    <property type="molecule type" value="Genomic_DNA"/>
</dbReference>
<feature type="transmembrane region" description="Helical" evidence="6">
    <location>
        <begin position="123"/>
        <end position="143"/>
    </location>
</feature>
<sequence length="144" mass="16305">MQDRNISLGARIRRFFLGATAETEEERRLVQKLAYNFAFTDRAAFANAYVSTSISFMMRVWDDNTARRPWLANKVFTLQVAGLREALNMSGHDYNTVLSVTIAGMAVGQLPHGIIIQRVPPRIWFPLMVVIWAGLTVSSMITLR</sequence>
<reference evidence="7" key="1">
    <citation type="journal article" date="2014" name="Genome Announc.">
        <title>Complete sequencing and chromosome-scale genome assembly of the industrial progenitor strain P2niaD18 from the penicillin producer Penicillium chrysogenum.</title>
        <authorList>
            <person name="Specht T."/>
            <person name="Dahlmann T.A."/>
            <person name="Zadra I."/>
            <person name="Kurnsteiner H."/>
            <person name="Kuck U."/>
        </authorList>
    </citation>
    <scope>NUCLEOTIDE SEQUENCE [LARGE SCALE GENOMIC DNA]</scope>
    <source>
        <strain evidence="7">P2niaD18</strain>
    </source>
</reference>
<keyword evidence="4 6" id="KW-1133">Transmembrane helix</keyword>
<evidence type="ECO:0000256" key="4">
    <source>
        <dbReference type="ARBA" id="ARBA00022989"/>
    </source>
</evidence>
<dbReference type="GO" id="GO:0015233">
    <property type="term" value="F:pantothenate transmembrane transporter activity"/>
    <property type="evidence" value="ECO:0007669"/>
    <property type="project" value="TreeGrafter"/>
</dbReference>
<evidence type="ECO:0000256" key="5">
    <source>
        <dbReference type="ARBA" id="ARBA00023136"/>
    </source>
</evidence>
<proteinExistence type="predicted"/>
<dbReference type="SUPFAM" id="SSF103473">
    <property type="entry name" value="MFS general substrate transporter"/>
    <property type="match status" value="1"/>
</dbReference>
<dbReference type="PANTHER" id="PTHR43791:SF4">
    <property type="entry name" value="PANTOTHENATE TRANSPORTER FEN2"/>
    <property type="match status" value="1"/>
</dbReference>
<dbReference type="Proteomes" id="UP000076449">
    <property type="component" value="Chromosome III"/>
</dbReference>
<evidence type="ECO:0000256" key="1">
    <source>
        <dbReference type="ARBA" id="ARBA00004141"/>
    </source>
</evidence>
<dbReference type="InterPro" id="IPR036259">
    <property type="entry name" value="MFS_trans_sf"/>
</dbReference>
<keyword evidence="5 6" id="KW-0472">Membrane</keyword>